<dbReference type="Gene3D" id="2.60.40.10">
    <property type="entry name" value="Immunoglobulins"/>
    <property type="match status" value="1"/>
</dbReference>
<name>A0A401RKQ1_CHIPU</name>
<organism evidence="2 3">
    <name type="scientific">Chiloscyllium punctatum</name>
    <name type="common">Brownbanded bambooshark</name>
    <name type="synonym">Hemiscyllium punctatum</name>
    <dbReference type="NCBI Taxonomy" id="137246"/>
    <lineage>
        <taxon>Eukaryota</taxon>
        <taxon>Metazoa</taxon>
        <taxon>Chordata</taxon>
        <taxon>Craniata</taxon>
        <taxon>Vertebrata</taxon>
        <taxon>Chondrichthyes</taxon>
        <taxon>Elasmobranchii</taxon>
        <taxon>Galeomorphii</taxon>
        <taxon>Galeoidea</taxon>
        <taxon>Orectolobiformes</taxon>
        <taxon>Hemiscylliidae</taxon>
        <taxon>Chiloscyllium</taxon>
    </lineage>
</organism>
<dbReference type="InterPro" id="IPR036179">
    <property type="entry name" value="Ig-like_dom_sf"/>
</dbReference>
<dbReference type="Proteomes" id="UP000287033">
    <property type="component" value="Unassembled WGS sequence"/>
</dbReference>
<dbReference type="PANTHER" id="PTHR23267">
    <property type="entry name" value="IMMUNOGLOBULIN LIGHT CHAIN"/>
    <property type="match status" value="1"/>
</dbReference>
<dbReference type="InterPro" id="IPR013106">
    <property type="entry name" value="Ig_V-set"/>
</dbReference>
<gene>
    <name evidence="2" type="ORF">chiPu_0022133</name>
</gene>
<proteinExistence type="predicted"/>
<reference evidence="2 3" key="1">
    <citation type="journal article" date="2018" name="Nat. Ecol. Evol.">
        <title>Shark genomes provide insights into elasmobranch evolution and the origin of vertebrates.</title>
        <authorList>
            <person name="Hara Y"/>
            <person name="Yamaguchi K"/>
            <person name="Onimaru K"/>
            <person name="Kadota M"/>
            <person name="Koyanagi M"/>
            <person name="Keeley SD"/>
            <person name="Tatsumi K"/>
            <person name="Tanaka K"/>
            <person name="Motone F"/>
            <person name="Kageyama Y"/>
            <person name="Nozu R"/>
            <person name="Adachi N"/>
            <person name="Nishimura O"/>
            <person name="Nakagawa R"/>
            <person name="Tanegashima C"/>
            <person name="Kiyatake I"/>
            <person name="Matsumoto R"/>
            <person name="Murakumo K"/>
            <person name="Nishida K"/>
            <person name="Terakita A"/>
            <person name="Kuratani S"/>
            <person name="Sato K"/>
            <person name="Hyodo S Kuraku.S."/>
        </authorList>
    </citation>
    <scope>NUCLEOTIDE SEQUENCE [LARGE SCALE GENOMIC DNA]</scope>
</reference>
<dbReference type="PROSITE" id="PS50835">
    <property type="entry name" value="IG_LIKE"/>
    <property type="match status" value="1"/>
</dbReference>
<keyword evidence="3" id="KW-1185">Reference proteome</keyword>
<dbReference type="AlphaFoldDB" id="A0A401RKQ1"/>
<dbReference type="SMART" id="SM00409">
    <property type="entry name" value="IG"/>
    <property type="match status" value="1"/>
</dbReference>
<dbReference type="SMART" id="SM00406">
    <property type="entry name" value="IGv"/>
    <property type="match status" value="1"/>
</dbReference>
<dbReference type="InterPro" id="IPR013783">
    <property type="entry name" value="Ig-like_fold"/>
</dbReference>
<feature type="domain" description="Ig-like" evidence="1">
    <location>
        <begin position="95"/>
        <end position="186"/>
    </location>
</feature>
<accession>A0A401RKQ1</accession>
<dbReference type="Pfam" id="PF07686">
    <property type="entry name" value="V-set"/>
    <property type="match status" value="1"/>
</dbReference>
<evidence type="ECO:0000313" key="2">
    <source>
        <dbReference type="EMBL" id="GCC18761.1"/>
    </source>
</evidence>
<dbReference type="OrthoDB" id="8908372at2759"/>
<protein>
    <recommendedName>
        <fullName evidence="1">Ig-like domain-containing protein</fullName>
    </recommendedName>
</protein>
<dbReference type="FunFam" id="2.60.40.10:FF:001230">
    <property type="entry name" value="Immunoglobulin kappa variable 8-16"/>
    <property type="match status" value="1"/>
</dbReference>
<feature type="non-terminal residue" evidence="2">
    <location>
        <position position="1"/>
    </location>
</feature>
<dbReference type="SUPFAM" id="SSF48726">
    <property type="entry name" value="Immunoglobulin"/>
    <property type="match status" value="1"/>
</dbReference>
<dbReference type="EMBL" id="BEZZ01006054">
    <property type="protein sequence ID" value="GCC18761.1"/>
    <property type="molecule type" value="Genomic_DNA"/>
</dbReference>
<dbReference type="STRING" id="137246.A0A401RKQ1"/>
<evidence type="ECO:0000259" key="1">
    <source>
        <dbReference type="PROSITE" id="PS50835"/>
    </source>
</evidence>
<sequence>TEREREKRKCAVLTWLSLPDAIYILRNTQSDSHRLQLYKAEPSEGRVYQGTGTGTGAHTMISHIQLIWPLAFCVAGISGDIIMTQTPPVLSVGLGQTATLTCTASQSVGSALAWYQQREGQKPSLLIYAATSRDTGVSERFTGRGSGTGFTLTISNFQNEDVAEYYCQQYSSYPRHSGTELYKNLNT</sequence>
<dbReference type="InterPro" id="IPR050150">
    <property type="entry name" value="IgV_Light_Chain"/>
</dbReference>
<dbReference type="InterPro" id="IPR003599">
    <property type="entry name" value="Ig_sub"/>
</dbReference>
<comment type="caution">
    <text evidence="2">The sequence shown here is derived from an EMBL/GenBank/DDBJ whole genome shotgun (WGS) entry which is preliminary data.</text>
</comment>
<dbReference type="OMA" id="KCAVLTW"/>
<dbReference type="InterPro" id="IPR007110">
    <property type="entry name" value="Ig-like_dom"/>
</dbReference>
<evidence type="ECO:0000313" key="3">
    <source>
        <dbReference type="Proteomes" id="UP000287033"/>
    </source>
</evidence>